<evidence type="ECO:0000313" key="8">
    <source>
        <dbReference type="Proteomes" id="UP001219933"/>
    </source>
</evidence>
<dbReference type="PANTHER" id="PTHR22589:SF107">
    <property type="entry name" value="CHOLINE_CARNITINE ACYLTRANSFERASE DOMAIN-CONTAINING PROTEIN"/>
    <property type="match status" value="1"/>
</dbReference>
<proteinExistence type="inferred from homology"/>
<dbReference type="AlphaFoldDB" id="A0AAF0ER68"/>
<evidence type="ECO:0000259" key="6">
    <source>
        <dbReference type="Pfam" id="PF00755"/>
    </source>
</evidence>
<dbReference type="InterPro" id="IPR039551">
    <property type="entry name" value="Cho/carn_acyl_trans"/>
</dbReference>
<comment type="similarity">
    <text evidence="1 5">Belongs to the carnitine/choline acetyltransferase family.</text>
</comment>
<dbReference type="GO" id="GO:0004092">
    <property type="term" value="F:carnitine O-acetyltransferase activity"/>
    <property type="evidence" value="ECO:0007669"/>
    <property type="project" value="UniProtKB-EC"/>
</dbReference>
<organism evidence="7 8">
    <name type="scientific">Malassezia cuniculi</name>
    <dbReference type="NCBI Taxonomy" id="948313"/>
    <lineage>
        <taxon>Eukaryota</taxon>
        <taxon>Fungi</taxon>
        <taxon>Dikarya</taxon>
        <taxon>Basidiomycota</taxon>
        <taxon>Ustilaginomycotina</taxon>
        <taxon>Malasseziomycetes</taxon>
        <taxon>Malasseziales</taxon>
        <taxon>Malasseziaceae</taxon>
        <taxon>Malassezia</taxon>
    </lineage>
</organism>
<evidence type="ECO:0000313" key="7">
    <source>
        <dbReference type="EMBL" id="WFD33414.1"/>
    </source>
</evidence>
<gene>
    <name evidence="7" type="ORF">MCUN1_000227</name>
</gene>
<dbReference type="EMBL" id="CP119877">
    <property type="protein sequence ID" value="WFD33414.1"/>
    <property type="molecule type" value="Genomic_DNA"/>
</dbReference>
<evidence type="ECO:0000256" key="4">
    <source>
        <dbReference type="PIRSR" id="PIRSR600542-1"/>
    </source>
</evidence>
<dbReference type="Gene3D" id="3.30.559.70">
    <property type="entry name" value="Choline/Carnitine o-acyltransferase, domain 2"/>
    <property type="match status" value="1"/>
</dbReference>
<dbReference type="InterPro" id="IPR000542">
    <property type="entry name" value="Carn_acyl_trans"/>
</dbReference>
<keyword evidence="2 5" id="KW-0808">Transferase</keyword>
<reference evidence="7" key="1">
    <citation type="submission" date="2023-03" db="EMBL/GenBank/DDBJ databases">
        <title>Mating type loci evolution in Malassezia.</title>
        <authorList>
            <person name="Coelho M.A."/>
        </authorList>
    </citation>
    <scope>NUCLEOTIDE SEQUENCE</scope>
    <source>
        <strain evidence="7">CBS 11721</strain>
    </source>
</reference>
<dbReference type="PANTHER" id="PTHR22589">
    <property type="entry name" value="CARNITINE O-ACYLTRANSFERASE"/>
    <property type="match status" value="1"/>
</dbReference>
<feature type="active site" description="Proton acceptor" evidence="4">
    <location>
        <position position="395"/>
    </location>
</feature>
<evidence type="ECO:0000256" key="2">
    <source>
        <dbReference type="ARBA" id="ARBA00022679"/>
    </source>
</evidence>
<keyword evidence="8" id="KW-1185">Reference proteome</keyword>
<dbReference type="EC" id="2.3.1.7" evidence="7"/>
<accession>A0AAF0ER68</accession>
<dbReference type="PROSITE" id="PS00440">
    <property type="entry name" value="ACYLTRANSF_C_2"/>
    <property type="match status" value="1"/>
</dbReference>
<dbReference type="InterPro" id="IPR042231">
    <property type="entry name" value="Cho/carn_acyl_trans_2"/>
</dbReference>
<keyword evidence="3 5" id="KW-0012">Acyltransferase</keyword>
<dbReference type="Pfam" id="PF00755">
    <property type="entry name" value="Carn_acyltransf"/>
    <property type="match status" value="1"/>
</dbReference>
<dbReference type="Proteomes" id="UP001219933">
    <property type="component" value="Chromosome 1"/>
</dbReference>
<name>A0AAF0ER68_9BASI</name>
<protein>
    <submittedName>
        <fullName evidence="7">Carnitine O-acetyltransferase</fullName>
        <ecNumber evidence="7">2.3.1.7</ecNumber>
    </submittedName>
</protein>
<evidence type="ECO:0000256" key="5">
    <source>
        <dbReference type="RuleBase" id="RU003801"/>
    </source>
</evidence>
<dbReference type="SUPFAM" id="SSF52777">
    <property type="entry name" value="CoA-dependent acyltransferases"/>
    <property type="match status" value="2"/>
</dbReference>
<evidence type="ECO:0000256" key="1">
    <source>
        <dbReference type="ARBA" id="ARBA00005232"/>
    </source>
</evidence>
<dbReference type="InterPro" id="IPR023213">
    <property type="entry name" value="CAT-like_dom_sf"/>
</dbReference>
<sequence>MFAPALRTLARGRAAPIRTMTASALRATSAPRTFSAQDSLPRLPVPKIEDTLNKYLRSIEPILRQKAEFGELPAGATFESELAQRRKWAEEFVSSGVAARLNQRLADVDATTENNWLDDRFWLVKAYHEWRVPLLVNSNWWLMFQPDPTIPEEITTYAGDAPAYTQEAVSQQNWANKEYGLRRATWMVYRLLLYRAMIVNQTLPIDVSRAGPFCMHQYDNFFGVTRIPARPHDWNTPASRSRHSRHITVIVRDNYYELEVLNESGEIHAPAAIEAKLAEIVEDGAKADGPAISVLSSDERDIWALEREHLLTIAPENKACLDSAEKSLFVLSLDSSVLGLPSNSTPSRAGVAPAWSEAISVNASGAGRWAHNRFFDKAISIIVEPNGRAAMMGEHSPVDALIPSIAGDFAVSVPMPPVGTEIPQQLEGVSPLEASPKWKKLPIVTDARTDAAIEAAENRAKQIAADTDFRILWFDEYGADWIKKVAKQAPDAYLQMALQLAHARVTGRQIATYETASTRAFKHGRTDVIRSFSNEAYDFVKAFREKRPAAEIYERLTAATKAHSAQTRDSAFGKGIDRHLLGLRLAYNAEDDGAVPQIFADPLFTESQSWVLSTSGLSAGNNFAGTGFGCGFPDGFGVNYLAGGRLLKFGMESKRKNRYSNGQSTELFLSTLAESLRDMRKAVEEAQVGEAKPKL</sequence>
<evidence type="ECO:0000256" key="3">
    <source>
        <dbReference type="ARBA" id="ARBA00023315"/>
    </source>
</evidence>
<dbReference type="PROSITE" id="PS00439">
    <property type="entry name" value="ACYLTRANSF_C_1"/>
    <property type="match status" value="1"/>
</dbReference>
<dbReference type="Gene3D" id="3.30.559.10">
    <property type="entry name" value="Chloramphenicol acetyltransferase-like domain"/>
    <property type="match status" value="1"/>
</dbReference>
<feature type="domain" description="Choline/carnitine acyltransferase" evidence="6">
    <location>
        <begin position="43"/>
        <end position="673"/>
    </location>
</feature>